<comment type="subcellular location">
    <subcellularLocation>
        <location evidence="1">Secreted</location>
    </subcellularLocation>
</comment>
<dbReference type="Ensembl" id="ENSGWIT00000040575.1">
    <property type="protein sequence ID" value="ENSGWIP00000037256.1"/>
    <property type="gene ID" value="ENSGWIG00000019150.1"/>
</dbReference>
<dbReference type="GO" id="GO:0005540">
    <property type="term" value="F:hyaluronic acid binding"/>
    <property type="evidence" value="ECO:0007669"/>
    <property type="project" value="InterPro"/>
</dbReference>
<gene>
    <name evidence="19" type="primary">bcan</name>
</gene>
<dbReference type="SUPFAM" id="SSF48726">
    <property type="entry name" value="Immunoglobulin"/>
    <property type="match status" value="1"/>
</dbReference>
<feature type="compositionally biased region" description="Basic and acidic residues" evidence="12">
    <location>
        <begin position="498"/>
        <end position="519"/>
    </location>
</feature>
<evidence type="ECO:0000256" key="13">
    <source>
        <dbReference type="SAM" id="SignalP"/>
    </source>
</evidence>
<dbReference type="SMART" id="SM00406">
    <property type="entry name" value="IGv"/>
    <property type="match status" value="1"/>
</dbReference>
<dbReference type="InterPro" id="IPR036179">
    <property type="entry name" value="Ig-like_dom_sf"/>
</dbReference>
<evidence type="ECO:0000256" key="2">
    <source>
        <dbReference type="ARBA" id="ARBA00022525"/>
    </source>
</evidence>
<dbReference type="InterPro" id="IPR003599">
    <property type="entry name" value="Ig_sub"/>
</dbReference>
<protein>
    <submittedName>
        <fullName evidence="19">Aggrecan core protein-like</fullName>
    </submittedName>
</protein>
<feature type="domain" description="Sushi" evidence="17">
    <location>
        <begin position="1823"/>
        <end position="1883"/>
    </location>
</feature>
<dbReference type="InterPro" id="IPR000436">
    <property type="entry name" value="Sushi_SCR_CCP_dom"/>
</dbReference>
<feature type="domain" description="Link" evidence="18">
    <location>
        <begin position="263"/>
        <end position="359"/>
    </location>
</feature>
<feature type="region of interest" description="Disordered" evidence="12">
    <location>
        <begin position="1299"/>
        <end position="1336"/>
    </location>
</feature>
<dbReference type="Pfam" id="PF00193">
    <property type="entry name" value="Xlink"/>
    <property type="match status" value="2"/>
</dbReference>
<keyword evidence="8" id="KW-0393">Immunoglobulin domain</keyword>
<evidence type="ECO:0000259" key="18">
    <source>
        <dbReference type="PROSITE" id="PS50963"/>
    </source>
</evidence>
<accession>A0A8C5GZW1</accession>
<feature type="disulfide bond" evidence="10">
    <location>
        <begin position="1825"/>
        <end position="1868"/>
    </location>
</feature>
<dbReference type="CDD" id="cd03520">
    <property type="entry name" value="Link_domain_CSPGs_modules_2_4"/>
    <property type="match status" value="1"/>
</dbReference>
<dbReference type="GO" id="GO:0001501">
    <property type="term" value="P:skeletal system development"/>
    <property type="evidence" value="ECO:0007669"/>
    <property type="project" value="TreeGrafter"/>
</dbReference>
<dbReference type="Gene3D" id="3.10.100.10">
    <property type="entry name" value="Mannose-Binding Protein A, subunit A"/>
    <property type="match status" value="3"/>
</dbReference>
<dbReference type="Proteomes" id="UP000694680">
    <property type="component" value="Chromosome 16"/>
</dbReference>
<organism evidence="19 20">
    <name type="scientific">Gouania willdenowi</name>
    <name type="common">Blunt-snouted clingfish</name>
    <name type="synonym">Lepadogaster willdenowi</name>
    <dbReference type="NCBI Taxonomy" id="441366"/>
    <lineage>
        <taxon>Eukaryota</taxon>
        <taxon>Metazoa</taxon>
        <taxon>Chordata</taxon>
        <taxon>Craniata</taxon>
        <taxon>Vertebrata</taxon>
        <taxon>Euteleostomi</taxon>
        <taxon>Actinopterygii</taxon>
        <taxon>Neopterygii</taxon>
        <taxon>Teleostei</taxon>
        <taxon>Neoteleostei</taxon>
        <taxon>Acanthomorphata</taxon>
        <taxon>Ovalentaria</taxon>
        <taxon>Blenniimorphae</taxon>
        <taxon>Blenniiformes</taxon>
        <taxon>Gobiesocoidei</taxon>
        <taxon>Gobiesocidae</taxon>
        <taxon>Gobiesocinae</taxon>
        <taxon>Gouania</taxon>
    </lineage>
</organism>
<feature type="domain" description="Link" evidence="18">
    <location>
        <begin position="162"/>
        <end position="257"/>
    </location>
</feature>
<keyword evidence="2" id="KW-0964">Secreted</keyword>
<dbReference type="Pfam" id="PF00059">
    <property type="entry name" value="Lectin_C"/>
    <property type="match status" value="1"/>
</dbReference>
<dbReference type="PROSITE" id="PS50026">
    <property type="entry name" value="EGF_3"/>
    <property type="match status" value="1"/>
</dbReference>
<dbReference type="GO" id="GO:0045202">
    <property type="term" value="C:synapse"/>
    <property type="evidence" value="ECO:0007669"/>
    <property type="project" value="TreeGrafter"/>
</dbReference>
<reference evidence="19" key="3">
    <citation type="submission" date="2025-09" db="UniProtKB">
        <authorList>
            <consortium name="Ensembl"/>
        </authorList>
    </citation>
    <scope>IDENTIFICATION</scope>
</reference>
<feature type="compositionally biased region" description="Basic and acidic residues" evidence="12">
    <location>
        <begin position="1325"/>
        <end position="1335"/>
    </location>
</feature>
<dbReference type="InterPro" id="IPR013783">
    <property type="entry name" value="Ig-like_fold"/>
</dbReference>
<keyword evidence="20" id="KW-1185">Reference proteome</keyword>
<dbReference type="SMART" id="SM00181">
    <property type="entry name" value="EGF"/>
    <property type="match status" value="1"/>
</dbReference>
<feature type="region of interest" description="Disordered" evidence="12">
    <location>
        <begin position="1359"/>
        <end position="1389"/>
    </location>
</feature>
<dbReference type="GO" id="GO:0005615">
    <property type="term" value="C:extracellular space"/>
    <property type="evidence" value="ECO:0007669"/>
    <property type="project" value="TreeGrafter"/>
</dbReference>
<keyword evidence="5" id="KW-0654">Proteoglycan</keyword>
<feature type="domain" description="C-type lectin" evidence="15">
    <location>
        <begin position="1705"/>
        <end position="1819"/>
    </location>
</feature>
<feature type="domain" description="EGF-like" evidence="14">
    <location>
        <begin position="1657"/>
        <end position="1692"/>
    </location>
</feature>
<dbReference type="PROSITE" id="PS01241">
    <property type="entry name" value="LINK_1"/>
    <property type="match status" value="2"/>
</dbReference>
<dbReference type="PROSITE" id="PS50041">
    <property type="entry name" value="C_TYPE_LECTIN_2"/>
    <property type="match status" value="1"/>
</dbReference>
<dbReference type="GO" id="GO:0072534">
    <property type="term" value="C:perineuronal net"/>
    <property type="evidence" value="ECO:0007669"/>
    <property type="project" value="TreeGrafter"/>
</dbReference>
<keyword evidence="4" id="KW-0677">Repeat</keyword>
<dbReference type="SMART" id="SM00034">
    <property type="entry name" value="CLECT"/>
    <property type="match status" value="1"/>
</dbReference>
<evidence type="ECO:0000256" key="7">
    <source>
        <dbReference type="ARBA" id="ARBA00023180"/>
    </source>
</evidence>
<name>A0A8C5GZW1_GOUWI</name>
<dbReference type="InterPro" id="IPR001304">
    <property type="entry name" value="C-type_lectin-like"/>
</dbReference>
<dbReference type="FunFam" id="3.10.100.10:FF:000003">
    <property type="entry name" value="Versican core protein"/>
    <property type="match status" value="1"/>
</dbReference>
<dbReference type="PROSITE" id="PS50963">
    <property type="entry name" value="LINK_2"/>
    <property type="match status" value="2"/>
</dbReference>
<keyword evidence="9" id="KW-0245">EGF-like domain</keyword>
<feature type="region of interest" description="Disordered" evidence="12">
    <location>
        <begin position="1892"/>
        <end position="1912"/>
    </location>
</feature>
<dbReference type="InterPro" id="IPR013106">
    <property type="entry name" value="Ig_V-set"/>
</dbReference>
<evidence type="ECO:0000256" key="9">
    <source>
        <dbReference type="PROSITE-ProRule" id="PRU00076"/>
    </source>
</evidence>
<dbReference type="SMART" id="SM00032">
    <property type="entry name" value="CCP"/>
    <property type="match status" value="1"/>
</dbReference>
<evidence type="ECO:0000256" key="8">
    <source>
        <dbReference type="ARBA" id="ARBA00023319"/>
    </source>
</evidence>
<reference evidence="19" key="1">
    <citation type="submission" date="2020-06" db="EMBL/GenBank/DDBJ databases">
        <authorList>
            <consortium name="Wellcome Sanger Institute Data Sharing"/>
        </authorList>
    </citation>
    <scope>NUCLEOTIDE SEQUENCE [LARGE SCALE GENOMIC DNA]</scope>
</reference>
<sequence length="1926" mass="215189">MKLTEPPAVLLCTICLLVLPSSSTSHHEPDDLRLLHVTIPIDPPVHAVLGGSLTLPCLVSLAHPPPSPSSNGRHAVLSVPRVKWTILSQDSESEILVACGDRVRVSEDYKDRAYLLNYAYSPADLSLRLESLRQNDTGFYRCEVQQGLEDADDVVHVKVKGVVFHYRDASSRYAFTFEQSRGACEHIGAVIATPEQLLAAYHSGYEQCDAGWLADGSVRYPIQKPRERCFGDMDGHPGVRNYGLLEPDELYDVYCYVENVDGEVFHGSAPQRFSLQEAKDYCLSRGAELATTAQLYSAWTDGLNHCSPGWLADGSVRYPIVTPRERCGGGEPGVRTVYRYTNQTGFPESHTRHDVYCFKSKNSPHTDSPQDYLATEPEDISQEVFLTDSPQEEATIKELGEVLRAQLVNPLNQFPVDTHLPNAHDEQLFLVVDHPQPVTPQSEEHLSTIVSWELGKDISHPQAYQPATTISMDSGSRGLPSSLLERVEDSSVPTNFKRSSERKESTKHHQTESDGKFDGVVDATSGADVNEMDREEDLTVLEDHMEDVHAVLTHTAVSHTVNGHSVDDHTIDDHTIDTHTVAAHTIDAHTVAAHTIDAHTVDGHTVDAHTVDAHTIDDHTVENHSVDGHSVKNHTVEHHTVDNHSIDDQSVRDHIVENHTIEDHNVDNHTLDDHSADDHTVNDNIVHDHTVDDHSIDAHTVDDHTIDDHTVDDHTVDHTVDDHTVGDHTIDDHTVEFHTVDDHTVDDHTVDAHTVDAHTVDDHTVGDHTIDDHTVEFHTVDDHTVDDHTVDDHTIDDHTVEFHTVDDHTIDDHTVEFHTVDAHTVDDHSIDAHTVDDHTIDDHTVDDHTVDHTVDDHTVGDHTIDDHTVEFHTVDDHTVDDHTVDAHTVDAHTVDDHTVGDHTIDDHTVEFHTVDDHTVDDHTVDDHTIDDHTVEFHTVDDHTIDDHTVEFHTVDAHTVDDHTVDAHTVDDHTVDDHTIDAHTVDDHTVDDHTVDDHTVDDHTMDNHSADDHTVDAHIIDDHTVDYHIVENHTVDAHTVEHHTLDDHTIDDHTIDAHTRDADTTDNHIIDDHTVNYHSVEDHTLDDHTLADHMFKDHSVDDHTIDVHTIDDHTVEHHTVDNYSIDNHSVEDHTLEDHSADDHTVEFHTVDDHTVDDHTLDDHTVDDHTLDDHTIDDHSAENHSVDDHSVDGHTEYDHIVDDHTEDGHTFEDHTVDDHSADDHAVEHHTVENHSLKDHTIEDHTVDFVTLEDYTADDHTVIVQTVDYHSLHDDSTDGHTVDDHTVHLAALKERDSTTFYVGQSEQSITDKTTSHRVSSGEQEAEEAQSKQENKNMDEEMINSVTPSLDGTHMSVTEAVAPGFDSGHLTTDHQSGEREMSISASHTDEQFKTTSEGAMDVIELIGVILPSEVSPTDIPTDSTVDAPVLHRALIPLLQAQPVVTSSSLSVEIEASSPEVITAIPESKIQDELQEAGFEESHNITGSKSGESESSGGSSHINVKHLQTDPNLSADHTDKGNNGEAETDESSLSEIKITLIPHLTLSAAWKPEPSSSTLQEFRSELEYSSDPSFSVSDHTLEGTELLAVHSIDGNEHGSEGDQQQTSTDQFPVHLFTVDEAVTDDHAHGTTDDPTMNPEGFSEEEAKQSIMDSSLSAFKDNSSDPCQDNPCLNGGTCIDDQPVRCICLHGYGGDWCQTDLEVCESGWEKFQGFCYHHFSKRQSWEAAEQHCRMCGGHLLSVMTPEEQDYINDKYREYQWIGLSDKTIEGDFHWSDGNPLLYENWYKGQPDSYFLSGEDCAVMVWHDGGRWSDVPCNYHLAYTCKKGVSSCGEPPLVTHAKVFGRKRLRYETNDKVRYYCEEGFSQKMNPVIKCLPGGLWEEPLITCKLIHSVEEHLVSSHPKQPEEDPAEEVQGSTTEKPTSLFWNFQWGF</sequence>
<evidence type="ECO:0000256" key="10">
    <source>
        <dbReference type="PROSITE-ProRule" id="PRU00302"/>
    </source>
</evidence>
<dbReference type="PRINTS" id="PR01265">
    <property type="entry name" value="LINKMODULE"/>
</dbReference>
<dbReference type="InterPro" id="IPR000538">
    <property type="entry name" value="Link_dom"/>
</dbReference>
<dbReference type="SUPFAM" id="SSF57535">
    <property type="entry name" value="Complement control module/SCR domain"/>
    <property type="match status" value="1"/>
</dbReference>
<dbReference type="PROSITE" id="PS50923">
    <property type="entry name" value="SUSHI"/>
    <property type="match status" value="1"/>
</dbReference>
<evidence type="ECO:0000256" key="12">
    <source>
        <dbReference type="SAM" id="MobiDB-lite"/>
    </source>
</evidence>
<evidence type="ECO:0000256" key="3">
    <source>
        <dbReference type="ARBA" id="ARBA00022729"/>
    </source>
</evidence>
<feature type="compositionally biased region" description="Low complexity" evidence="12">
    <location>
        <begin position="1482"/>
        <end position="1495"/>
    </location>
</feature>
<dbReference type="Gene3D" id="2.10.70.10">
    <property type="entry name" value="Complement Module, domain 1"/>
    <property type="match status" value="1"/>
</dbReference>
<keyword evidence="7" id="KW-0325">Glycoprotein</keyword>
<feature type="region of interest" description="Disordered" evidence="12">
    <location>
        <begin position="1475"/>
        <end position="1528"/>
    </location>
</feature>
<dbReference type="PANTHER" id="PTHR22804">
    <property type="entry name" value="AGGRECAN/VERSICAN PROTEOGLYCAN"/>
    <property type="match status" value="1"/>
</dbReference>
<dbReference type="FunFam" id="3.10.100.10:FF:000002">
    <property type="entry name" value="Hyaluronan proteoglycan link protein 1"/>
    <property type="match status" value="1"/>
</dbReference>
<reference evidence="19" key="2">
    <citation type="submission" date="2025-08" db="UniProtKB">
        <authorList>
            <consortium name="Ensembl"/>
        </authorList>
    </citation>
    <scope>IDENTIFICATION</scope>
</reference>
<evidence type="ECO:0000256" key="11">
    <source>
        <dbReference type="PROSITE-ProRule" id="PRU00323"/>
    </source>
</evidence>
<dbReference type="PROSITE" id="PS01186">
    <property type="entry name" value="EGF_2"/>
    <property type="match status" value="1"/>
</dbReference>
<dbReference type="SUPFAM" id="SSF56436">
    <property type="entry name" value="C-type lectin-like"/>
    <property type="match status" value="3"/>
</dbReference>
<dbReference type="PANTHER" id="PTHR22804:SF41">
    <property type="entry name" value="BREVICAN CORE PROTEIN"/>
    <property type="match status" value="1"/>
</dbReference>
<comment type="caution">
    <text evidence="9">Lacks conserved residue(s) required for the propagation of feature annotation.</text>
</comment>
<feature type="disulfide bond" evidence="9">
    <location>
        <begin position="1682"/>
        <end position="1691"/>
    </location>
</feature>
<feature type="disulfide bond" evidence="11">
    <location>
        <begin position="306"/>
        <end position="327"/>
    </location>
</feature>
<dbReference type="FunFam" id="2.60.40.10:FF:001192">
    <property type="entry name" value="Aggrecan core protein"/>
    <property type="match status" value="1"/>
</dbReference>
<evidence type="ECO:0000256" key="1">
    <source>
        <dbReference type="ARBA" id="ARBA00004613"/>
    </source>
</evidence>
<keyword evidence="6 9" id="KW-1015">Disulfide bond</keyword>
<dbReference type="PROSITE" id="PS00615">
    <property type="entry name" value="C_TYPE_LECTIN_1"/>
    <property type="match status" value="1"/>
</dbReference>
<dbReference type="InterPro" id="IPR016187">
    <property type="entry name" value="CTDL_fold"/>
</dbReference>
<dbReference type="InterPro" id="IPR050691">
    <property type="entry name" value="Hyaluronan_bind_Proteoglycan"/>
</dbReference>
<dbReference type="Pfam" id="PF00084">
    <property type="entry name" value="Sushi"/>
    <property type="match status" value="1"/>
</dbReference>
<evidence type="ECO:0000313" key="19">
    <source>
        <dbReference type="Ensembl" id="ENSGWIP00000037256.1"/>
    </source>
</evidence>
<dbReference type="GO" id="GO:0010001">
    <property type="term" value="P:glial cell differentiation"/>
    <property type="evidence" value="ECO:0007669"/>
    <property type="project" value="TreeGrafter"/>
</dbReference>
<feature type="disulfide bond" evidence="11">
    <location>
        <begin position="208"/>
        <end position="229"/>
    </location>
</feature>
<dbReference type="PROSITE" id="PS00022">
    <property type="entry name" value="EGF_1"/>
    <property type="match status" value="1"/>
</dbReference>
<keyword evidence="3 13" id="KW-0732">Signal</keyword>
<dbReference type="InterPro" id="IPR000742">
    <property type="entry name" value="EGF"/>
</dbReference>
<dbReference type="InterPro" id="IPR018378">
    <property type="entry name" value="C-type_lectin_CS"/>
</dbReference>
<evidence type="ECO:0000256" key="6">
    <source>
        <dbReference type="ARBA" id="ARBA00023157"/>
    </source>
</evidence>
<feature type="compositionally biased region" description="Polar residues" evidence="12">
    <location>
        <begin position="1299"/>
        <end position="1315"/>
    </location>
</feature>
<dbReference type="CDD" id="cd00054">
    <property type="entry name" value="EGF_CA"/>
    <property type="match status" value="1"/>
</dbReference>
<evidence type="ECO:0000259" key="14">
    <source>
        <dbReference type="PROSITE" id="PS50026"/>
    </source>
</evidence>
<feature type="compositionally biased region" description="Basic and acidic residues" evidence="12">
    <location>
        <begin position="1367"/>
        <end position="1388"/>
    </location>
</feature>
<dbReference type="SMART" id="SM00445">
    <property type="entry name" value="LINK"/>
    <property type="match status" value="2"/>
</dbReference>
<dbReference type="InterPro" id="IPR035976">
    <property type="entry name" value="Sushi/SCR/CCP_sf"/>
</dbReference>
<dbReference type="SUPFAM" id="SSF57196">
    <property type="entry name" value="EGF/Laminin"/>
    <property type="match status" value="1"/>
</dbReference>
<dbReference type="CDD" id="cd00033">
    <property type="entry name" value="CCP"/>
    <property type="match status" value="1"/>
</dbReference>
<feature type="region of interest" description="Disordered" evidence="12">
    <location>
        <begin position="1621"/>
        <end position="1645"/>
    </location>
</feature>
<dbReference type="SMART" id="SM00409">
    <property type="entry name" value="IG"/>
    <property type="match status" value="1"/>
</dbReference>
<dbReference type="CDD" id="cd03517">
    <property type="entry name" value="Link_domain_CSPGs_modules_1_3"/>
    <property type="match status" value="1"/>
</dbReference>
<feature type="chain" id="PRO_5034928044" evidence="13">
    <location>
        <begin position="26"/>
        <end position="1926"/>
    </location>
</feature>
<evidence type="ECO:0000259" key="17">
    <source>
        <dbReference type="PROSITE" id="PS50923"/>
    </source>
</evidence>
<dbReference type="FunFam" id="3.10.100.10:FF:000011">
    <property type="entry name" value="Aggrecan core protein"/>
    <property type="match status" value="1"/>
</dbReference>
<dbReference type="GO" id="GO:0007417">
    <property type="term" value="P:central nervous system development"/>
    <property type="evidence" value="ECO:0007669"/>
    <property type="project" value="TreeGrafter"/>
</dbReference>
<dbReference type="Pfam" id="PF00008">
    <property type="entry name" value="EGF"/>
    <property type="match status" value="1"/>
</dbReference>
<feature type="region of interest" description="Disordered" evidence="12">
    <location>
        <begin position="466"/>
        <end position="521"/>
    </location>
</feature>
<dbReference type="PROSITE" id="PS50835">
    <property type="entry name" value="IG_LIKE"/>
    <property type="match status" value="1"/>
</dbReference>
<dbReference type="Pfam" id="PF07686">
    <property type="entry name" value="V-set"/>
    <property type="match status" value="1"/>
</dbReference>
<keyword evidence="10" id="KW-0768">Sushi</keyword>
<evidence type="ECO:0000256" key="5">
    <source>
        <dbReference type="ARBA" id="ARBA00022974"/>
    </source>
</evidence>
<feature type="signal peptide" evidence="13">
    <location>
        <begin position="1"/>
        <end position="25"/>
    </location>
</feature>
<dbReference type="FunFam" id="2.10.70.10:FF:000003">
    <property type="entry name" value="Versican core protein"/>
    <property type="match status" value="1"/>
</dbReference>
<dbReference type="Gene3D" id="2.10.25.10">
    <property type="entry name" value="Laminin"/>
    <property type="match status" value="1"/>
</dbReference>
<dbReference type="InterPro" id="IPR007110">
    <property type="entry name" value="Ig-like_dom"/>
</dbReference>
<evidence type="ECO:0000259" key="15">
    <source>
        <dbReference type="PROSITE" id="PS50041"/>
    </source>
</evidence>
<dbReference type="GO" id="GO:0002052">
    <property type="term" value="P:positive regulation of neuroblast proliferation"/>
    <property type="evidence" value="ECO:0007669"/>
    <property type="project" value="TreeGrafter"/>
</dbReference>
<dbReference type="InterPro" id="IPR016186">
    <property type="entry name" value="C-type_lectin-like/link_sf"/>
</dbReference>
<dbReference type="Gene3D" id="2.60.40.10">
    <property type="entry name" value="Immunoglobulins"/>
    <property type="match status" value="1"/>
</dbReference>
<proteinExistence type="predicted"/>
<evidence type="ECO:0000256" key="4">
    <source>
        <dbReference type="ARBA" id="ARBA00022737"/>
    </source>
</evidence>
<evidence type="ECO:0000313" key="20">
    <source>
        <dbReference type="Proteomes" id="UP000694680"/>
    </source>
</evidence>
<feature type="domain" description="Ig-like" evidence="16">
    <location>
        <begin position="29"/>
        <end position="155"/>
    </location>
</feature>
<dbReference type="GO" id="GO:0007155">
    <property type="term" value="P:cell adhesion"/>
    <property type="evidence" value="ECO:0007669"/>
    <property type="project" value="InterPro"/>
</dbReference>
<evidence type="ECO:0000259" key="16">
    <source>
        <dbReference type="PROSITE" id="PS50835"/>
    </source>
</evidence>
<feature type="disulfide bond" evidence="10">
    <location>
        <begin position="1854"/>
        <end position="1881"/>
    </location>
</feature>